<organism evidence="1 2">
    <name type="scientific">Luteipulveratus mongoliensis</name>
    <dbReference type="NCBI Taxonomy" id="571913"/>
    <lineage>
        <taxon>Bacteria</taxon>
        <taxon>Bacillati</taxon>
        <taxon>Actinomycetota</taxon>
        <taxon>Actinomycetes</taxon>
        <taxon>Micrococcales</taxon>
        <taxon>Dermacoccaceae</taxon>
        <taxon>Luteipulveratus</taxon>
    </lineage>
</organism>
<evidence type="ECO:0000313" key="1">
    <source>
        <dbReference type="EMBL" id="AKU15012.1"/>
    </source>
</evidence>
<dbReference type="STRING" id="571913.VV02_02605"/>
<protein>
    <submittedName>
        <fullName evidence="1">Uncharacterized protein</fullName>
    </submittedName>
</protein>
<accession>A0A0K1JE69</accession>
<keyword evidence="2" id="KW-1185">Reference proteome</keyword>
<dbReference type="OrthoDB" id="894286at2"/>
<evidence type="ECO:0000313" key="2">
    <source>
        <dbReference type="Proteomes" id="UP000066480"/>
    </source>
</evidence>
<sequence length="207" mass="23619">MPMRNRVTPLGEIVAIPLRGDWLGNRGILHNGRDIVRTHASALWIICTLSHKDWRLPQWQPHHFTVLFFHDEAVALAAGHRPCALCRREDYNAYRDAWTQALDVRRPLATEMDRRLHGERNYRGTSRRRWHPADWADLPTGAFVRMEEQPYLVLDDAIVPWTRQGYGVARPRPAHGDVELVTPPSTIAALRGGYTPQIHPTAHGSPA</sequence>
<dbReference type="InterPro" id="IPR035451">
    <property type="entry name" value="Ada-like_dom_sf"/>
</dbReference>
<dbReference type="SUPFAM" id="SSF57884">
    <property type="entry name" value="Ada DNA repair protein, N-terminal domain (N-Ada 10)"/>
    <property type="match status" value="1"/>
</dbReference>
<proteinExistence type="predicted"/>
<reference evidence="1 2" key="1">
    <citation type="submission" date="2015-03" db="EMBL/GenBank/DDBJ databases">
        <title>Luteipulveratus halotolerans sp. nov., a novel actinobacterium (Dermacoccaceae) from Sarawak, Malaysia.</title>
        <authorList>
            <person name="Juboi H."/>
            <person name="Basik A."/>
            <person name="Shamsul S.S."/>
            <person name="Arnold P."/>
            <person name="Schmitt E.K."/>
            <person name="Sanglier J.-J."/>
            <person name="Yeo T."/>
        </authorList>
    </citation>
    <scope>NUCLEOTIDE SEQUENCE [LARGE SCALE GENOMIC DNA]</scope>
    <source>
        <strain evidence="1 2">MN07-A0370</strain>
    </source>
</reference>
<dbReference type="Proteomes" id="UP000066480">
    <property type="component" value="Chromosome"/>
</dbReference>
<gene>
    <name evidence="1" type="ORF">VV02_02605</name>
</gene>
<dbReference type="KEGG" id="lmoi:VV02_02605"/>
<dbReference type="EMBL" id="CP011112">
    <property type="protein sequence ID" value="AKU15012.1"/>
    <property type="molecule type" value="Genomic_DNA"/>
</dbReference>
<dbReference type="AlphaFoldDB" id="A0A0K1JE69"/>
<dbReference type="RefSeq" id="WP_052589585.1">
    <property type="nucleotide sequence ID" value="NZ_CP011112.1"/>
</dbReference>
<dbReference type="PATRIC" id="fig|571913.6.peg.535"/>
<name>A0A0K1JE69_9MICO</name>